<feature type="domain" description="Cwf19-like C-terminal" evidence="4">
    <location>
        <begin position="82"/>
        <end position="172"/>
    </location>
</feature>
<dbReference type="OrthoDB" id="2113965at2759"/>
<feature type="compositionally biased region" description="Basic residues" evidence="2">
    <location>
        <begin position="1"/>
        <end position="13"/>
    </location>
</feature>
<keyword evidence="6" id="KW-1185">Reference proteome</keyword>
<comment type="similarity">
    <text evidence="1">Belongs to the CWF19 family.</text>
</comment>
<evidence type="ECO:0000256" key="2">
    <source>
        <dbReference type="SAM" id="MobiDB-lite"/>
    </source>
</evidence>
<evidence type="ECO:0000313" key="5">
    <source>
        <dbReference type="EMBL" id="BAM40138.1"/>
    </source>
</evidence>
<dbReference type="InterPro" id="IPR006768">
    <property type="entry name" value="Cwf19-like_C_dom-1"/>
</dbReference>
<feature type="compositionally biased region" description="Basic and acidic residues" evidence="2">
    <location>
        <begin position="212"/>
        <end position="231"/>
    </location>
</feature>
<dbReference type="GeneID" id="20714551"/>
<dbReference type="EMBL" id="AP011947">
    <property type="protein sequence ID" value="BAM40138.1"/>
    <property type="molecule type" value="Genomic_DNA"/>
</dbReference>
<dbReference type="GO" id="GO:0000398">
    <property type="term" value="P:mRNA splicing, via spliceosome"/>
    <property type="evidence" value="ECO:0007669"/>
    <property type="project" value="TreeGrafter"/>
</dbReference>
<dbReference type="STRING" id="869250.J4C843"/>
<dbReference type="InterPro" id="IPR040194">
    <property type="entry name" value="Cwf19-like"/>
</dbReference>
<dbReference type="AlphaFoldDB" id="J4C843"/>
<dbReference type="Pfam" id="PF04676">
    <property type="entry name" value="CwfJ_C_2"/>
    <property type="match status" value="1"/>
</dbReference>
<accession>J4C843</accession>
<dbReference type="InterPro" id="IPR006767">
    <property type="entry name" value="Cwf19-like_C_dom-2"/>
</dbReference>
<organism evidence="5 6">
    <name type="scientific">Theileria orientalis strain Shintoku</name>
    <dbReference type="NCBI Taxonomy" id="869250"/>
    <lineage>
        <taxon>Eukaryota</taxon>
        <taxon>Sar</taxon>
        <taxon>Alveolata</taxon>
        <taxon>Apicomplexa</taxon>
        <taxon>Aconoidasida</taxon>
        <taxon>Piroplasmida</taxon>
        <taxon>Theileriidae</taxon>
        <taxon>Theileria</taxon>
    </lineage>
</organism>
<dbReference type="KEGG" id="tot:TOT_020000401"/>
<sequence>MAFYGNKRRRHQQQRPTQDSRPNVEFKFDEELYRLNYAASDKLRRKILSEFSVESHEIPPSVYKKTAKLEVVSQTWKPRAYSTPRCFYCSLKHNFANCVISSSNSVTLILDGLKNCILEHQLVLVSNSHVQNTLYLDDNAYTELRNYQKTLVHMFQQMNRCVIFVETSMNDRSLKDSEHDQDVRRLKSNTYENDYFESSGTSRLDAGTYRSKAMDNDDRHNPRDGSNDDRIFKHRHGNDRQQPGSQPTNHCKIECFPIPLDYFEEARMYFTKALDEMGPSWSQNKKMAITGKTGVRGSIPQGFDYIHVDFSLSGEAVACVIEDPSRLRYTFARNIVAGVLNMDQLERAFRDSDDYSRGLNNIRKLYKDFDWTASS</sequence>
<dbReference type="PANTHER" id="PTHR12072:SF5">
    <property type="entry name" value="CWF19-LIKE PROTEIN 2"/>
    <property type="match status" value="1"/>
</dbReference>
<reference evidence="5 6" key="1">
    <citation type="journal article" date="2012" name="MBio">
        <title>Comparative genome analysis of three eukaryotic parasites with differing abilities to transform leukocytes reveals key mediators of Theileria-induced leukocyte transformation.</title>
        <authorList>
            <person name="Hayashida K."/>
            <person name="Hara Y."/>
            <person name="Abe T."/>
            <person name="Yamasaki C."/>
            <person name="Toyoda A."/>
            <person name="Kosuge T."/>
            <person name="Suzuki Y."/>
            <person name="Sato Y."/>
            <person name="Kawashima S."/>
            <person name="Katayama T."/>
            <person name="Wakaguri H."/>
            <person name="Inoue N."/>
            <person name="Homma K."/>
            <person name="Tada-Umezaki M."/>
            <person name="Yagi Y."/>
            <person name="Fujii Y."/>
            <person name="Habara T."/>
            <person name="Kanehisa M."/>
            <person name="Watanabe H."/>
            <person name="Ito K."/>
            <person name="Gojobori T."/>
            <person name="Sugawara H."/>
            <person name="Imanishi T."/>
            <person name="Weir W."/>
            <person name="Gardner M."/>
            <person name="Pain A."/>
            <person name="Shiels B."/>
            <person name="Hattori M."/>
            <person name="Nene V."/>
            <person name="Sugimoto C."/>
        </authorList>
    </citation>
    <scope>NUCLEOTIDE SEQUENCE [LARGE SCALE GENOMIC DNA]</scope>
    <source>
        <strain evidence="5 6">Shintoku</strain>
    </source>
</reference>
<feature type="compositionally biased region" description="Polar residues" evidence="2">
    <location>
        <begin position="240"/>
        <end position="249"/>
    </location>
</feature>
<dbReference type="PANTHER" id="PTHR12072">
    <property type="entry name" value="CWF19, CELL CYCLE CONTROL PROTEIN"/>
    <property type="match status" value="1"/>
</dbReference>
<name>J4C843_THEOR</name>
<feature type="region of interest" description="Disordered" evidence="2">
    <location>
        <begin position="197"/>
        <end position="250"/>
    </location>
</feature>
<dbReference type="RefSeq" id="XP_009690439.1">
    <property type="nucleotide sequence ID" value="XM_009692144.1"/>
</dbReference>
<dbReference type="VEuPathDB" id="PiroplasmaDB:TOT_020000401"/>
<dbReference type="Pfam" id="PF04677">
    <property type="entry name" value="CwfJ_C_1"/>
    <property type="match status" value="1"/>
</dbReference>
<evidence type="ECO:0000256" key="1">
    <source>
        <dbReference type="ARBA" id="ARBA00006795"/>
    </source>
</evidence>
<dbReference type="GO" id="GO:0071014">
    <property type="term" value="C:post-mRNA release spliceosomal complex"/>
    <property type="evidence" value="ECO:0007669"/>
    <property type="project" value="TreeGrafter"/>
</dbReference>
<protein>
    <submittedName>
        <fullName evidence="5">Uncharacterized protein</fullName>
    </submittedName>
</protein>
<evidence type="ECO:0000259" key="4">
    <source>
        <dbReference type="Pfam" id="PF04677"/>
    </source>
</evidence>
<feature type="domain" description="Cwf19-like protein C-terminal" evidence="3">
    <location>
        <begin position="281"/>
        <end position="372"/>
    </location>
</feature>
<evidence type="ECO:0000259" key="3">
    <source>
        <dbReference type="Pfam" id="PF04676"/>
    </source>
</evidence>
<evidence type="ECO:0000313" key="6">
    <source>
        <dbReference type="Proteomes" id="UP000003786"/>
    </source>
</evidence>
<gene>
    <name evidence="5" type="ORF">TOT_020000401</name>
</gene>
<proteinExistence type="inferred from homology"/>
<feature type="region of interest" description="Disordered" evidence="2">
    <location>
        <begin position="1"/>
        <end position="21"/>
    </location>
</feature>
<dbReference type="eggNOG" id="KOG2477">
    <property type="taxonomic scope" value="Eukaryota"/>
</dbReference>
<dbReference type="Proteomes" id="UP000003786">
    <property type="component" value="Chromosome 2"/>
</dbReference>